<dbReference type="RefSeq" id="XP_062727191.1">
    <property type="nucleotide sequence ID" value="XM_062871272.1"/>
</dbReference>
<dbReference type="Proteomes" id="UP001273166">
    <property type="component" value="Unassembled WGS sequence"/>
</dbReference>
<evidence type="ECO:0000313" key="3">
    <source>
        <dbReference type="Proteomes" id="UP001273166"/>
    </source>
</evidence>
<dbReference type="AlphaFoldDB" id="A0AAJ0H422"/>
<keyword evidence="1" id="KW-0175">Coiled coil</keyword>
<reference evidence="2" key="2">
    <citation type="submission" date="2023-06" db="EMBL/GenBank/DDBJ databases">
        <authorList>
            <consortium name="Lawrence Berkeley National Laboratory"/>
            <person name="Mondo S.J."/>
            <person name="Hensen N."/>
            <person name="Bonometti L."/>
            <person name="Westerberg I."/>
            <person name="Brannstrom I.O."/>
            <person name="Guillou S."/>
            <person name="Cros-Aarteil S."/>
            <person name="Calhoun S."/>
            <person name="Haridas S."/>
            <person name="Kuo A."/>
            <person name="Pangilinan J."/>
            <person name="Riley R."/>
            <person name="Labutti K."/>
            <person name="Andreopoulos B."/>
            <person name="Lipzen A."/>
            <person name="Chen C."/>
            <person name="Yanf M."/>
            <person name="Daum C."/>
            <person name="Ng V."/>
            <person name="Clum A."/>
            <person name="Steindorff A."/>
            <person name="Ohm R."/>
            <person name="Martin F."/>
            <person name="Silar P."/>
            <person name="Natvig D."/>
            <person name="Lalanne C."/>
            <person name="Gautier V."/>
            <person name="Ament-Velasquez S.L."/>
            <person name="Kruys A."/>
            <person name="Hutchinson M.I."/>
            <person name="Powell A.J."/>
            <person name="Barry K."/>
            <person name="Miller A.N."/>
            <person name="Grigoriev I.V."/>
            <person name="Debuchy R."/>
            <person name="Gladieux P."/>
            <person name="Thoren M.H."/>
            <person name="Johannesson H."/>
        </authorList>
    </citation>
    <scope>NUCLEOTIDE SEQUENCE</scope>
    <source>
        <strain evidence="2">CBS 333.67</strain>
    </source>
</reference>
<reference evidence="2" key="1">
    <citation type="journal article" date="2023" name="Mol. Phylogenet. Evol.">
        <title>Genome-scale phylogeny and comparative genomics of the fungal order Sordariales.</title>
        <authorList>
            <person name="Hensen N."/>
            <person name="Bonometti L."/>
            <person name="Westerberg I."/>
            <person name="Brannstrom I.O."/>
            <person name="Guillou S."/>
            <person name="Cros-Aarteil S."/>
            <person name="Calhoun S."/>
            <person name="Haridas S."/>
            <person name="Kuo A."/>
            <person name="Mondo S."/>
            <person name="Pangilinan J."/>
            <person name="Riley R."/>
            <person name="LaButti K."/>
            <person name="Andreopoulos B."/>
            <person name="Lipzen A."/>
            <person name="Chen C."/>
            <person name="Yan M."/>
            <person name="Daum C."/>
            <person name="Ng V."/>
            <person name="Clum A."/>
            <person name="Steindorff A."/>
            <person name="Ohm R.A."/>
            <person name="Martin F."/>
            <person name="Silar P."/>
            <person name="Natvig D.O."/>
            <person name="Lalanne C."/>
            <person name="Gautier V."/>
            <person name="Ament-Velasquez S.L."/>
            <person name="Kruys A."/>
            <person name="Hutchinson M.I."/>
            <person name="Powell A.J."/>
            <person name="Barry K."/>
            <person name="Miller A.N."/>
            <person name="Grigoriev I.V."/>
            <person name="Debuchy R."/>
            <person name="Gladieux P."/>
            <person name="Hiltunen Thoren M."/>
            <person name="Johannesson H."/>
        </authorList>
    </citation>
    <scope>NUCLEOTIDE SEQUENCE</scope>
    <source>
        <strain evidence="2">CBS 333.67</strain>
    </source>
</reference>
<organism evidence="2 3">
    <name type="scientific">Chaetomium strumarium</name>
    <dbReference type="NCBI Taxonomy" id="1170767"/>
    <lineage>
        <taxon>Eukaryota</taxon>
        <taxon>Fungi</taxon>
        <taxon>Dikarya</taxon>
        <taxon>Ascomycota</taxon>
        <taxon>Pezizomycotina</taxon>
        <taxon>Sordariomycetes</taxon>
        <taxon>Sordariomycetidae</taxon>
        <taxon>Sordariales</taxon>
        <taxon>Chaetomiaceae</taxon>
        <taxon>Chaetomium</taxon>
    </lineage>
</organism>
<feature type="coiled-coil region" evidence="1">
    <location>
        <begin position="251"/>
        <end position="278"/>
    </location>
</feature>
<name>A0AAJ0H422_9PEZI</name>
<accession>A0AAJ0H422</accession>
<sequence>MPELLLQSALSAFKSRQLAAEAAQIKANCRAQHGDTDSLVSCPQCYETLLEALRLRYLSASSASAGAMNFSKDQQQRWQQAREWFTSRRAFLSALDLLVDSAKQYEISPQTIDDRVHEERSRWYADRVRNSLLRLMVEDPARCGAVFEKLEDLSMPTTAGRGVGPVGLARDVAEILSSGPLADEQIADDLPEKLAAATDRAESVEVLREAFFTAEDGTVPEDHRKYLDMLTQQDMTMEQVVDRILEERQAAAGARGQTEQLSQRLDELRRARAAHEAQKSRRAQRRESLAQMKVPDELYELPRCAVCGDVPSTSDYFCCSICTILVAAGVQEEQTVFCSSTCEAKGHASHTEKHICASFLKCIQIQQSAQSNIAGDGDMHMEEAPPASSDLRFCKECLASLKKSAMWCNLACAEANFKAHSEEVHIPERNNLATGVNGKNDDTGDIRFLTTSLAEAIREWEGRNRVRLQGSV</sequence>
<evidence type="ECO:0000256" key="1">
    <source>
        <dbReference type="SAM" id="Coils"/>
    </source>
</evidence>
<proteinExistence type="predicted"/>
<comment type="caution">
    <text evidence="2">The sequence shown here is derived from an EMBL/GenBank/DDBJ whole genome shotgun (WGS) entry which is preliminary data.</text>
</comment>
<protein>
    <submittedName>
        <fullName evidence="2">Uncharacterized protein</fullName>
    </submittedName>
</protein>
<keyword evidence="3" id="KW-1185">Reference proteome</keyword>
<dbReference type="EMBL" id="JAUDZG010000001">
    <property type="protein sequence ID" value="KAK3311411.1"/>
    <property type="molecule type" value="Genomic_DNA"/>
</dbReference>
<gene>
    <name evidence="2" type="ORF">B0T15DRAFT_74510</name>
</gene>
<evidence type="ECO:0000313" key="2">
    <source>
        <dbReference type="EMBL" id="KAK3311411.1"/>
    </source>
</evidence>
<dbReference type="GeneID" id="87890101"/>